<evidence type="ECO:0000313" key="2">
    <source>
        <dbReference type="EMBL" id="MBB3049073.1"/>
    </source>
</evidence>
<name>A0A839RVB7_9PSEU</name>
<keyword evidence="3" id="KW-1185">Reference proteome</keyword>
<accession>A0A839RVB7</accession>
<evidence type="ECO:0008006" key="4">
    <source>
        <dbReference type="Google" id="ProtNLM"/>
    </source>
</evidence>
<feature type="transmembrane region" description="Helical" evidence="1">
    <location>
        <begin position="62"/>
        <end position="89"/>
    </location>
</feature>
<keyword evidence="1" id="KW-0472">Membrane</keyword>
<protein>
    <recommendedName>
        <fullName evidence="4">DUF3784 domain-containing protein</fullName>
    </recommendedName>
</protein>
<dbReference type="EMBL" id="JACHWU010000001">
    <property type="protein sequence ID" value="MBB3049073.1"/>
    <property type="molecule type" value="Genomic_DNA"/>
</dbReference>
<keyword evidence="1" id="KW-0812">Transmembrane</keyword>
<sequence>METIIHLIALVAALASVVVALGHTGYLALLNSAATKRAGGGPVAEYVRSRWPVAGGTTGASLLALLLTAGPAFLDVVAILLAAGSGAVATKALQSTRTKYRSGN</sequence>
<proteinExistence type="predicted"/>
<reference evidence="2 3" key="1">
    <citation type="submission" date="2020-08" db="EMBL/GenBank/DDBJ databases">
        <title>Genomic Encyclopedia of Type Strains, Phase III (KMG-III): the genomes of soil and plant-associated and newly described type strains.</title>
        <authorList>
            <person name="Whitman W."/>
        </authorList>
    </citation>
    <scope>NUCLEOTIDE SEQUENCE [LARGE SCALE GENOMIC DNA]</scope>
    <source>
        <strain evidence="2 3">CECT 8577</strain>
    </source>
</reference>
<keyword evidence="1" id="KW-1133">Transmembrane helix</keyword>
<evidence type="ECO:0000313" key="3">
    <source>
        <dbReference type="Proteomes" id="UP000550714"/>
    </source>
</evidence>
<gene>
    <name evidence="2" type="ORF">FHS23_000068</name>
</gene>
<organism evidence="2 3">
    <name type="scientific">Prauserella isguenensis</name>
    <dbReference type="NCBI Taxonomy" id="1470180"/>
    <lineage>
        <taxon>Bacteria</taxon>
        <taxon>Bacillati</taxon>
        <taxon>Actinomycetota</taxon>
        <taxon>Actinomycetes</taxon>
        <taxon>Pseudonocardiales</taxon>
        <taxon>Pseudonocardiaceae</taxon>
        <taxon>Prauserella</taxon>
    </lineage>
</organism>
<evidence type="ECO:0000256" key="1">
    <source>
        <dbReference type="SAM" id="Phobius"/>
    </source>
</evidence>
<dbReference type="RefSeq" id="WP_183646020.1">
    <property type="nucleotide sequence ID" value="NZ_JACHWU010000001.1"/>
</dbReference>
<dbReference type="AlphaFoldDB" id="A0A839RVB7"/>
<dbReference type="Proteomes" id="UP000550714">
    <property type="component" value="Unassembled WGS sequence"/>
</dbReference>
<comment type="caution">
    <text evidence="2">The sequence shown here is derived from an EMBL/GenBank/DDBJ whole genome shotgun (WGS) entry which is preliminary data.</text>
</comment>